<keyword evidence="2" id="KW-0812">Transmembrane</keyword>
<evidence type="ECO:0000313" key="3">
    <source>
        <dbReference type="EMBL" id="QAA33485.1"/>
    </source>
</evidence>
<reference evidence="3 4" key="1">
    <citation type="submission" date="2018-01" db="EMBL/GenBank/DDBJ databases">
        <title>Genome Sequencing and Assembly of Anaerobacter polyendosporus strain CT4.</title>
        <authorList>
            <person name="Tachaapaikoon C."/>
            <person name="Sutheeworapong S."/>
            <person name="Jenjaroenpun P."/>
            <person name="Wongsurawat T."/>
            <person name="Nookeaw I."/>
            <person name="Cheawchanlertfa P."/>
            <person name="Kosugi A."/>
            <person name="Cheevadhanarak S."/>
            <person name="Ratanakhanokchai K."/>
        </authorList>
    </citation>
    <scope>NUCLEOTIDE SEQUENCE [LARGE SCALE GENOMIC DNA]</scope>
    <source>
        <strain evidence="3 4">CT4</strain>
    </source>
</reference>
<dbReference type="EMBL" id="CP025746">
    <property type="protein sequence ID" value="QAA33485.1"/>
    <property type="molecule type" value="Genomic_DNA"/>
</dbReference>
<dbReference type="PANTHER" id="PTHR12558:SF13">
    <property type="entry name" value="CELL DIVISION CYCLE PROTEIN 27 HOMOLOG"/>
    <property type="match status" value="1"/>
</dbReference>
<protein>
    <submittedName>
        <fullName evidence="3">Uncharacterized protein</fullName>
    </submittedName>
</protein>
<dbReference type="Pfam" id="PF13181">
    <property type="entry name" value="TPR_8"/>
    <property type="match status" value="3"/>
</dbReference>
<keyword evidence="4" id="KW-1185">Reference proteome</keyword>
<dbReference type="PANTHER" id="PTHR12558">
    <property type="entry name" value="CELL DIVISION CYCLE 16,23,27"/>
    <property type="match status" value="1"/>
</dbReference>
<feature type="repeat" description="TPR" evidence="1">
    <location>
        <begin position="174"/>
        <end position="207"/>
    </location>
</feature>
<dbReference type="AlphaFoldDB" id="A0A3R5V9X4"/>
<dbReference type="OrthoDB" id="600613at2"/>
<gene>
    <name evidence="3" type="ORF">C1I91_18545</name>
</gene>
<sequence>MLTDDTKLKNQVDIYISMRKYNQAIDVLKEMLSNNPNNCRYLYLMGFCHHMIDKDEAALMYCYESLKNDSTGDSHYLLGIIYKKLSELDKSKEHYLECLRINPLEASALSSLALIMLEAGNKKEALKYLKKAEEIDPLDITVLRDIFEFHTTRKNKKYQKEALQKFLENSQNEFDKLVALGVYNLSNNRFLKARDYFRQAYVLNPTDKTMLGFLEKSSRPSQWLLIPLIPLAKTKRPGIVLLMGLVALMIIANTPIIKGAFTILYYSYISYIVYIAFVGLLLDFIEKHIRKK</sequence>
<name>A0A3R5V9X4_9CLOT</name>
<feature type="transmembrane region" description="Helical" evidence="2">
    <location>
        <begin position="263"/>
        <end position="285"/>
    </location>
</feature>
<dbReference type="InterPro" id="IPR011990">
    <property type="entry name" value="TPR-like_helical_dom_sf"/>
</dbReference>
<keyword evidence="1" id="KW-0802">TPR repeat</keyword>
<dbReference type="SUPFAM" id="SSF48452">
    <property type="entry name" value="TPR-like"/>
    <property type="match status" value="1"/>
</dbReference>
<evidence type="ECO:0000256" key="2">
    <source>
        <dbReference type="SAM" id="Phobius"/>
    </source>
</evidence>
<dbReference type="RefSeq" id="WP_128214208.1">
    <property type="nucleotide sequence ID" value="NZ_CP025746.1"/>
</dbReference>
<dbReference type="Proteomes" id="UP000286268">
    <property type="component" value="Chromosome"/>
</dbReference>
<feature type="repeat" description="TPR" evidence="1">
    <location>
        <begin position="72"/>
        <end position="105"/>
    </location>
</feature>
<proteinExistence type="predicted"/>
<evidence type="ECO:0000256" key="1">
    <source>
        <dbReference type="PROSITE-ProRule" id="PRU00339"/>
    </source>
</evidence>
<organism evidence="3 4">
    <name type="scientific">Clostridium manihotivorum</name>
    <dbReference type="NCBI Taxonomy" id="2320868"/>
    <lineage>
        <taxon>Bacteria</taxon>
        <taxon>Bacillati</taxon>
        <taxon>Bacillota</taxon>
        <taxon>Clostridia</taxon>
        <taxon>Eubacteriales</taxon>
        <taxon>Clostridiaceae</taxon>
        <taxon>Clostridium</taxon>
    </lineage>
</organism>
<keyword evidence="2" id="KW-0472">Membrane</keyword>
<dbReference type="Gene3D" id="1.25.40.10">
    <property type="entry name" value="Tetratricopeptide repeat domain"/>
    <property type="match status" value="1"/>
</dbReference>
<evidence type="ECO:0000313" key="4">
    <source>
        <dbReference type="Proteomes" id="UP000286268"/>
    </source>
</evidence>
<dbReference type="SMART" id="SM00028">
    <property type="entry name" value="TPR"/>
    <property type="match status" value="5"/>
</dbReference>
<dbReference type="KEGG" id="cmah:C1I91_18545"/>
<dbReference type="InterPro" id="IPR019734">
    <property type="entry name" value="TPR_rpt"/>
</dbReference>
<feature type="repeat" description="TPR" evidence="1">
    <location>
        <begin position="106"/>
        <end position="139"/>
    </location>
</feature>
<dbReference type="PROSITE" id="PS50005">
    <property type="entry name" value="TPR"/>
    <property type="match status" value="3"/>
</dbReference>
<keyword evidence="2" id="KW-1133">Transmembrane helix</keyword>
<accession>A0A3R5V9X4</accession>
<feature type="transmembrane region" description="Helical" evidence="2">
    <location>
        <begin position="239"/>
        <end position="257"/>
    </location>
</feature>